<feature type="domain" description="DUF6259" evidence="1">
    <location>
        <begin position="352"/>
        <end position="550"/>
    </location>
</feature>
<evidence type="ECO:0000313" key="3">
    <source>
        <dbReference type="Proteomes" id="UP000007881"/>
    </source>
</evidence>
<dbReference type="KEGG" id="phm:PSMK_08720"/>
<sequence>MQGLDRAALPLPPGARGDRLTLRLAATFPAFESFGMVMDPEVPLERLSEPERMSVAVAYADGRVDEAVPYDEAAGVFGVVRGTRDYAVAIDPEAEIQSVAVIDRMSTAAFAVLDAQVADGPLKPRVSPPWLPAVTPAEPASVTVGFDIHDGLRWGRIASGMLPAGIDLSGQPVFTIELEDGRTVGSDAWTTQRTWTAGTTQNVVLAWSDGGGADLEATFSITRGEGDGAELALAIVNRGSGSLLGDLRFPVLTGVRLGAPGETWGFASRTGGVIHPGPFAFRDGTGERHPLQVDAFFHPGAGVTLALMPRDKSGRFRFYEVALDADGGRYALAHPTSRLHPDGVWDPAPVKVALLPGDWRAALAAYTDWTDTWRRPVAAEAAPWFRRGFDVLSDSPVTWRKSRGLDAMLDFGRVIDAQVDEIAILPDVYHVFDWAKTPEHGHWGDYDNFQSVGSPERFAASLDAVREKGVRASVYLDGFLSSDAARRPREEDRLAWAIRTPDGEPKQSFGDAKAMNLNEPGWRRHLVETYTRAYRSLRPDAMYVDEIGRSLDKYTHHPGDGSRVRMSAGEADLLRELREALPTDLPLWSEFTPADAASQFINGSFSYNALVGHFGNDAFWSSEPGEVPSYQTLAPHFINLNRFAFPAFKSFHLVSYPHTRNGNWTLYKVPFFNGDGYYQPVRESEYMDEAYRSFITKALGILQRNADVYASDDATPLVPTRIPGVYANRFASDDGKTVIYNLYNANHHTVRGPVLDVAEAAGSVENLWDDATVDEAPAAGGGRTLSLALGPRALGCLRISPPAD</sequence>
<dbReference type="eggNOG" id="ENOG502ZJRN">
    <property type="taxonomic scope" value="Bacteria"/>
</dbReference>
<accession>I0ICP3</accession>
<dbReference type="STRING" id="1142394.PSMK_08720"/>
<dbReference type="InterPro" id="IPR046226">
    <property type="entry name" value="DUF6259"/>
</dbReference>
<evidence type="ECO:0000259" key="1">
    <source>
        <dbReference type="Pfam" id="PF19773"/>
    </source>
</evidence>
<reference evidence="2 3" key="1">
    <citation type="submission" date="2012-02" db="EMBL/GenBank/DDBJ databases">
        <title>Complete genome sequence of Phycisphaera mikurensis NBRC 102666.</title>
        <authorList>
            <person name="Ankai A."/>
            <person name="Hosoyama A."/>
            <person name="Terui Y."/>
            <person name="Sekine M."/>
            <person name="Fukai R."/>
            <person name="Kato Y."/>
            <person name="Nakamura S."/>
            <person name="Yamada-Narita S."/>
            <person name="Kawakoshi A."/>
            <person name="Fukunaga Y."/>
            <person name="Yamazaki S."/>
            <person name="Fujita N."/>
        </authorList>
    </citation>
    <scope>NUCLEOTIDE SEQUENCE [LARGE SCALE GENOMIC DNA]</scope>
    <source>
        <strain evidence="3">NBRC 102666 / KCTC 22515 / FYK2301M01</strain>
    </source>
</reference>
<name>I0ICP3_PHYMF</name>
<organism evidence="2 3">
    <name type="scientific">Phycisphaera mikurensis (strain NBRC 102666 / KCTC 22515 / FYK2301M01)</name>
    <dbReference type="NCBI Taxonomy" id="1142394"/>
    <lineage>
        <taxon>Bacteria</taxon>
        <taxon>Pseudomonadati</taxon>
        <taxon>Planctomycetota</taxon>
        <taxon>Phycisphaerae</taxon>
        <taxon>Phycisphaerales</taxon>
        <taxon>Phycisphaeraceae</taxon>
        <taxon>Phycisphaera</taxon>
    </lineage>
</organism>
<dbReference type="Pfam" id="PF19773">
    <property type="entry name" value="DUF6259"/>
    <property type="match status" value="1"/>
</dbReference>
<dbReference type="Proteomes" id="UP000007881">
    <property type="component" value="Chromosome"/>
</dbReference>
<dbReference type="AlphaFoldDB" id="I0ICP3"/>
<keyword evidence="3" id="KW-1185">Reference proteome</keyword>
<protein>
    <recommendedName>
        <fullName evidence="1">DUF6259 domain-containing protein</fullName>
    </recommendedName>
</protein>
<dbReference type="EMBL" id="AP012338">
    <property type="protein sequence ID" value="BAM03031.1"/>
    <property type="molecule type" value="Genomic_DNA"/>
</dbReference>
<dbReference type="HOGENOM" id="CLU_350171_0_0_0"/>
<gene>
    <name evidence="2" type="ordered locus">PSMK_08720</name>
</gene>
<dbReference type="OrthoDB" id="1097392at2"/>
<dbReference type="RefSeq" id="WP_014436251.1">
    <property type="nucleotide sequence ID" value="NC_017080.1"/>
</dbReference>
<proteinExistence type="predicted"/>
<evidence type="ECO:0000313" key="2">
    <source>
        <dbReference type="EMBL" id="BAM03031.1"/>
    </source>
</evidence>